<reference evidence="10 11" key="1">
    <citation type="submission" date="2020-07" db="EMBL/GenBank/DDBJ databases">
        <title>Genomic Encyclopedia of Type Strains, Phase IV (KMG-IV): sequencing the most valuable type-strain genomes for metagenomic binning, comparative biology and taxonomic classification.</title>
        <authorList>
            <person name="Goeker M."/>
        </authorList>
    </citation>
    <scope>NUCLEOTIDE SEQUENCE [LARGE SCALE GENOMIC DNA]</scope>
    <source>
        <strain evidence="10 11">DSM 17721</strain>
    </source>
</reference>
<keyword evidence="11" id="KW-1185">Reference proteome</keyword>
<dbReference type="GO" id="GO:0016740">
    <property type="term" value="F:transferase activity"/>
    <property type="evidence" value="ECO:0007669"/>
    <property type="project" value="UniProtKB-KW"/>
</dbReference>
<dbReference type="GO" id="GO:0009252">
    <property type="term" value="P:peptidoglycan biosynthetic process"/>
    <property type="evidence" value="ECO:0007669"/>
    <property type="project" value="UniProtKB-UniPathway"/>
</dbReference>
<dbReference type="CDD" id="cd16913">
    <property type="entry name" value="YkuD_like"/>
    <property type="match status" value="1"/>
</dbReference>
<dbReference type="PROSITE" id="PS52029">
    <property type="entry name" value="LD_TPASE"/>
    <property type="match status" value="1"/>
</dbReference>
<keyword evidence="4 7" id="KW-0133">Cell shape</keyword>
<dbReference type="UniPathway" id="UPA00219"/>
<evidence type="ECO:0000256" key="3">
    <source>
        <dbReference type="ARBA" id="ARBA00022679"/>
    </source>
</evidence>
<dbReference type="Pfam" id="PF20142">
    <property type="entry name" value="Scaffold"/>
    <property type="match status" value="1"/>
</dbReference>
<keyword evidence="3" id="KW-0808">Transferase</keyword>
<dbReference type="Pfam" id="PF03734">
    <property type="entry name" value="YkuD"/>
    <property type="match status" value="1"/>
</dbReference>
<dbReference type="SUPFAM" id="SSF47090">
    <property type="entry name" value="PGBD-like"/>
    <property type="match status" value="1"/>
</dbReference>
<feature type="domain" description="L,D-TPase catalytic" evidence="9">
    <location>
        <begin position="323"/>
        <end position="505"/>
    </location>
</feature>
<feature type="active site" description="Nucleophile" evidence="7">
    <location>
        <position position="477"/>
    </location>
</feature>
<evidence type="ECO:0000259" key="9">
    <source>
        <dbReference type="PROSITE" id="PS52029"/>
    </source>
</evidence>
<comment type="caution">
    <text evidence="10">The sequence shown here is derived from an EMBL/GenBank/DDBJ whole genome shotgun (WGS) entry which is preliminary data.</text>
</comment>
<sequence>MKPISRYLSKAFVVFLVMHLTAGFTESGAARISANLENYLSAGTQARRFWIGCAPVSVRQEIAQVYEGRGYQPVWVDENGLSDTGRAVIEAAGKAGRHGLLPDDYYHGCLSEWQKRLASREPDRFAARNLAAMDIMISHAFFKYADHLAHGKVDPLAVYSSEVIEYPEKNETQKILGFLADMKTPGDVRQAIKALAPAGAGYKAAAARAAHLEKRMKSGAQVRMDDGEVLQKGDKSPGVLQLRQILAAEGDLKKTEKSSLSPVFDAELEKALMGFQKRHGLGADGVAGRKTMAALNWPLYDRLQTIRANLERRRWLPRKLRQRRIVINSAGFELNAWENQDRVLKMRVMAGTKTEMTPILSKDMARLVINPYWNVPSGILEKKVLPKIKNNPDYFAENHFELLSGWQSHDTRVSPEAINWSDVYIRNFPGRLRQKPGPWNALGQIKFIFPNRFSIYLHDTPEQHLFQRRVRAFSSGCIRVEKPVELALFILKTNPLWDRSRIEKIIESGETTAVRVHDRIAVHLVYRTFWVSPQGVVNYREDVYELDQALAKALDSQ</sequence>
<evidence type="ECO:0000256" key="8">
    <source>
        <dbReference type="SAM" id="SignalP"/>
    </source>
</evidence>
<proteinExistence type="inferred from homology"/>
<dbReference type="InterPro" id="IPR005490">
    <property type="entry name" value="LD_TPept_cat_dom"/>
</dbReference>
<dbReference type="Gene3D" id="2.40.440.10">
    <property type="entry name" value="L,D-transpeptidase catalytic domain-like"/>
    <property type="match status" value="1"/>
</dbReference>
<dbReference type="GO" id="GO:0008360">
    <property type="term" value="P:regulation of cell shape"/>
    <property type="evidence" value="ECO:0007669"/>
    <property type="project" value="UniProtKB-UniRule"/>
</dbReference>
<dbReference type="GO" id="GO:0071555">
    <property type="term" value="P:cell wall organization"/>
    <property type="evidence" value="ECO:0007669"/>
    <property type="project" value="UniProtKB-UniRule"/>
</dbReference>
<evidence type="ECO:0000256" key="4">
    <source>
        <dbReference type="ARBA" id="ARBA00022960"/>
    </source>
</evidence>
<dbReference type="SUPFAM" id="SSF141523">
    <property type="entry name" value="L,D-transpeptidase catalytic domain-like"/>
    <property type="match status" value="1"/>
</dbReference>
<dbReference type="Gene3D" id="1.10.101.10">
    <property type="entry name" value="PGBD-like superfamily/PGBD"/>
    <property type="match status" value="1"/>
</dbReference>
<keyword evidence="5 7" id="KW-0573">Peptidoglycan synthesis</keyword>
<evidence type="ECO:0000313" key="10">
    <source>
        <dbReference type="EMBL" id="MBA2881792.1"/>
    </source>
</evidence>
<comment type="similarity">
    <text evidence="2">Belongs to the YkuD family.</text>
</comment>
<comment type="pathway">
    <text evidence="1 7">Cell wall biogenesis; peptidoglycan biosynthesis.</text>
</comment>
<feature type="signal peptide" evidence="8">
    <location>
        <begin position="1"/>
        <end position="22"/>
    </location>
</feature>
<dbReference type="InterPro" id="IPR002477">
    <property type="entry name" value="Peptidoglycan-bd-like"/>
</dbReference>
<dbReference type="PANTHER" id="PTHR41533">
    <property type="entry name" value="L,D-TRANSPEPTIDASE HI_1667-RELATED"/>
    <property type="match status" value="1"/>
</dbReference>
<dbReference type="InterPro" id="IPR036365">
    <property type="entry name" value="PGBD-like_sf"/>
</dbReference>
<keyword evidence="6 7" id="KW-0961">Cell wall biogenesis/degradation</keyword>
<feature type="chain" id="PRO_5031511068" evidence="8">
    <location>
        <begin position="23"/>
        <end position="557"/>
    </location>
</feature>
<dbReference type="RefSeq" id="WP_181551445.1">
    <property type="nucleotide sequence ID" value="NZ_JACDUS010000005.1"/>
</dbReference>
<protein>
    <submittedName>
        <fullName evidence="10">Murein L,D-transpeptidase YcbB/YkuD</fullName>
    </submittedName>
</protein>
<dbReference type="InterPro" id="IPR045380">
    <property type="entry name" value="LD_TPept_scaffold_dom"/>
</dbReference>
<keyword evidence="8" id="KW-0732">Signal</keyword>
<evidence type="ECO:0000313" key="11">
    <source>
        <dbReference type="Proteomes" id="UP000525298"/>
    </source>
</evidence>
<evidence type="ECO:0000256" key="1">
    <source>
        <dbReference type="ARBA" id="ARBA00004752"/>
    </source>
</evidence>
<organism evidence="10 11">
    <name type="scientific">Desulfosalsimonas propionicica</name>
    <dbReference type="NCBI Taxonomy" id="332175"/>
    <lineage>
        <taxon>Bacteria</taxon>
        <taxon>Pseudomonadati</taxon>
        <taxon>Thermodesulfobacteriota</taxon>
        <taxon>Desulfobacteria</taxon>
        <taxon>Desulfobacterales</taxon>
        <taxon>Desulfosalsimonadaceae</taxon>
        <taxon>Desulfosalsimonas</taxon>
    </lineage>
</organism>
<accession>A0A7W0HL05</accession>
<dbReference type="Proteomes" id="UP000525298">
    <property type="component" value="Unassembled WGS sequence"/>
</dbReference>
<evidence type="ECO:0000256" key="2">
    <source>
        <dbReference type="ARBA" id="ARBA00005992"/>
    </source>
</evidence>
<dbReference type="InterPro" id="IPR052905">
    <property type="entry name" value="LD-transpeptidase_YkuD-like"/>
</dbReference>
<dbReference type="InterPro" id="IPR038063">
    <property type="entry name" value="Transpep_catalytic_dom"/>
</dbReference>
<dbReference type="GO" id="GO:0004180">
    <property type="term" value="F:carboxypeptidase activity"/>
    <property type="evidence" value="ECO:0007669"/>
    <property type="project" value="UniProtKB-ARBA"/>
</dbReference>
<evidence type="ECO:0000256" key="7">
    <source>
        <dbReference type="PROSITE-ProRule" id="PRU01373"/>
    </source>
</evidence>
<dbReference type="AlphaFoldDB" id="A0A7W0HL05"/>
<evidence type="ECO:0000256" key="5">
    <source>
        <dbReference type="ARBA" id="ARBA00022984"/>
    </source>
</evidence>
<dbReference type="EMBL" id="JACDUS010000005">
    <property type="protein sequence ID" value="MBA2881792.1"/>
    <property type="molecule type" value="Genomic_DNA"/>
</dbReference>
<feature type="active site" description="Proton donor/acceptor" evidence="7">
    <location>
        <position position="458"/>
    </location>
</feature>
<dbReference type="Pfam" id="PF01471">
    <property type="entry name" value="PG_binding_1"/>
    <property type="match status" value="1"/>
</dbReference>
<dbReference type="PANTHER" id="PTHR41533:SF2">
    <property type="entry name" value="BLR7131 PROTEIN"/>
    <property type="match status" value="1"/>
</dbReference>
<dbReference type="InterPro" id="IPR036366">
    <property type="entry name" value="PGBDSf"/>
</dbReference>
<name>A0A7W0HL05_9BACT</name>
<evidence type="ECO:0000256" key="6">
    <source>
        <dbReference type="ARBA" id="ARBA00023316"/>
    </source>
</evidence>
<gene>
    <name evidence="10" type="ORF">HNR65_002123</name>
</gene>